<evidence type="ECO:0000256" key="6">
    <source>
        <dbReference type="RuleBase" id="RU004005"/>
    </source>
</evidence>
<dbReference type="EMBL" id="CYRY02025680">
    <property type="protein sequence ID" value="VCW98466.1"/>
    <property type="molecule type" value="Genomic_DNA"/>
</dbReference>
<evidence type="ECO:0000313" key="7">
    <source>
        <dbReference type="EMBL" id="VCW98466.1"/>
    </source>
</evidence>
<dbReference type="InterPro" id="IPR005721">
    <property type="entry name" value="Ribosomal_uL22_euk/arc"/>
</dbReference>
<keyword evidence="8" id="KW-1185">Reference proteome</keyword>
<evidence type="ECO:0000256" key="2">
    <source>
        <dbReference type="ARBA" id="ARBA00022980"/>
    </source>
</evidence>
<evidence type="ECO:0000256" key="4">
    <source>
        <dbReference type="ARBA" id="ARBA00035207"/>
    </source>
</evidence>
<comment type="similarity">
    <text evidence="1 6">Belongs to the universal ribosomal protein uL22 family.</text>
</comment>
<dbReference type="SUPFAM" id="SSF54843">
    <property type="entry name" value="Ribosomal protein L22"/>
    <property type="match status" value="1"/>
</dbReference>
<organism evidence="7 8">
    <name type="scientific">Gulo gulo</name>
    <name type="common">Wolverine</name>
    <name type="synonym">Gluton</name>
    <dbReference type="NCBI Taxonomy" id="48420"/>
    <lineage>
        <taxon>Eukaryota</taxon>
        <taxon>Metazoa</taxon>
        <taxon>Chordata</taxon>
        <taxon>Craniata</taxon>
        <taxon>Vertebrata</taxon>
        <taxon>Euteleostomi</taxon>
        <taxon>Mammalia</taxon>
        <taxon>Eutheria</taxon>
        <taxon>Laurasiatheria</taxon>
        <taxon>Carnivora</taxon>
        <taxon>Caniformia</taxon>
        <taxon>Musteloidea</taxon>
        <taxon>Mustelidae</taxon>
        <taxon>Guloninae</taxon>
        <taxon>Gulo</taxon>
    </lineage>
</organism>
<dbReference type="GO" id="GO:0002181">
    <property type="term" value="P:cytoplasmic translation"/>
    <property type="evidence" value="ECO:0007669"/>
    <property type="project" value="TreeGrafter"/>
</dbReference>
<reference evidence="7 8" key="1">
    <citation type="submission" date="2018-10" db="EMBL/GenBank/DDBJ databases">
        <authorList>
            <person name="Ekblom R."/>
            <person name="Jareborg N."/>
        </authorList>
    </citation>
    <scope>NUCLEOTIDE SEQUENCE [LARGE SCALE GENOMIC DNA]</scope>
    <source>
        <tissue evidence="7">Muscle</tissue>
    </source>
</reference>
<dbReference type="PANTHER" id="PTHR11593:SF11">
    <property type="entry name" value="LARGE RIBOSOMAL SUBUNIT PROTEIN UL22"/>
    <property type="match status" value="1"/>
</dbReference>
<dbReference type="Pfam" id="PF00237">
    <property type="entry name" value="Ribosomal_L22"/>
    <property type="match status" value="1"/>
</dbReference>
<protein>
    <recommendedName>
        <fullName evidence="4">Large ribosomal subunit protein uL22</fullName>
    </recommendedName>
    <alternativeName>
        <fullName evidence="5">60S ribosomal protein L17</fullName>
    </alternativeName>
</protein>
<dbReference type="GO" id="GO:0022625">
    <property type="term" value="C:cytosolic large ribosomal subunit"/>
    <property type="evidence" value="ECO:0007669"/>
    <property type="project" value="TreeGrafter"/>
</dbReference>
<dbReference type="Gene3D" id="3.90.470.10">
    <property type="entry name" value="Ribosomal protein L22/L17"/>
    <property type="match status" value="1"/>
</dbReference>
<evidence type="ECO:0000256" key="1">
    <source>
        <dbReference type="ARBA" id="ARBA00009451"/>
    </source>
</evidence>
<dbReference type="Proteomes" id="UP000269945">
    <property type="component" value="Unassembled WGS sequence"/>
</dbReference>
<name>A0A9X9Q2S3_GULGU</name>
<evidence type="ECO:0000256" key="3">
    <source>
        <dbReference type="ARBA" id="ARBA00023274"/>
    </source>
</evidence>
<proteinExistence type="inferred from homology"/>
<evidence type="ECO:0000313" key="8">
    <source>
        <dbReference type="Proteomes" id="UP000269945"/>
    </source>
</evidence>
<keyword evidence="3 6" id="KW-0687">Ribonucleoprotein</keyword>
<dbReference type="GO" id="GO:0003735">
    <property type="term" value="F:structural constituent of ribosome"/>
    <property type="evidence" value="ECO:0007669"/>
    <property type="project" value="InterPro"/>
</dbReference>
<dbReference type="PANTHER" id="PTHR11593">
    <property type="entry name" value="60S RIBOSOMAL PROTEIN L17"/>
    <property type="match status" value="1"/>
</dbReference>
<comment type="caution">
    <text evidence="7">The sequence shown here is derived from an EMBL/GenBank/DDBJ whole genome shotgun (WGS) entry which is preliminary data.</text>
</comment>
<dbReference type="AlphaFoldDB" id="A0A9X9Q2S3"/>
<dbReference type="InterPro" id="IPR001063">
    <property type="entry name" value="Ribosomal_uL22"/>
</dbReference>
<gene>
    <name evidence="7" type="ORF">BN2614_LOCUS7</name>
</gene>
<dbReference type="InterPro" id="IPR036394">
    <property type="entry name" value="Ribosomal_uL22_sf"/>
</dbReference>
<evidence type="ECO:0000256" key="5">
    <source>
        <dbReference type="ARBA" id="ARBA00035325"/>
    </source>
</evidence>
<sequence>MKLHRSSRACTSPKHQVSEGVTLQKQCGPFHHCNGGAGRCAQGQMVGWTQDQWPQKSAEFLLHLLKNAASNAELEGLDVDALVIEHIAMNRAPR</sequence>
<keyword evidence="2 6" id="KW-0689">Ribosomal protein</keyword>
<accession>A0A9X9Q2S3</accession>